<reference evidence="9 10" key="1">
    <citation type="submission" date="2017-04" db="EMBL/GenBank/DDBJ databases">
        <title>Genome Sequence of the Model Brown-Rot Fungus Postia placenta SB12.</title>
        <authorList>
            <consortium name="DOE Joint Genome Institute"/>
            <person name="Gaskell J."/>
            <person name="Kersten P."/>
            <person name="Larrondo L.F."/>
            <person name="Canessa P."/>
            <person name="Martinez D."/>
            <person name="Hibbett D."/>
            <person name="Schmoll M."/>
            <person name="Kubicek C.P."/>
            <person name="Martinez A.T."/>
            <person name="Yadav J."/>
            <person name="Master E."/>
            <person name="Magnuson J.K."/>
            <person name="James T."/>
            <person name="Yaver D."/>
            <person name="Berka R."/>
            <person name="Labutti K."/>
            <person name="Lipzen A."/>
            <person name="Aerts A."/>
            <person name="Barry K."/>
            <person name="Henrissat B."/>
            <person name="Blanchette R."/>
            <person name="Grigoriev I."/>
            <person name="Cullen D."/>
        </authorList>
    </citation>
    <scope>NUCLEOTIDE SEQUENCE [LARGE SCALE GENOMIC DNA]</scope>
    <source>
        <strain evidence="9 10">MAD-698-R-SB12</strain>
    </source>
</reference>
<dbReference type="PANTHER" id="PTHR13734">
    <property type="entry name" value="TRNA-NUCLEOTIDYLTRANSFERASE"/>
    <property type="match status" value="1"/>
</dbReference>
<feature type="compositionally biased region" description="Basic and acidic residues" evidence="6">
    <location>
        <begin position="548"/>
        <end position="560"/>
    </location>
</feature>
<evidence type="ECO:0000256" key="1">
    <source>
        <dbReference type="ARBA" id="ARBA00007265"/>
    </source>
</evidence>
<feature type="domain" description="Poly A polymerase head" evidence="7">
    <location>
        <begin position="33"/>
        <end position="173"/>
    </location>
</feature>
<dbReference type="GO" id="GO:0003723">
    <property type="term" value="F:RNA binding"/>
    <property type="evidence" value="ECO:0007669"/>
    <property type="project" value="UniProtKB-KW"/>
</dbReference>
<evidence type="ECO:0000259" key="8">
    <source>
        <dbReference type="Pfam" id="PF12627"/>
    </source>
</evidence>
<dbReference type="InterPro" id="IPR043519">
    <property type="entry name" value="NT_sf"/>
</dbReference>
<keyword evidence="10" id="KW-1185">Reference proteome</keyword>
<dbReference type="SUPFAM" id="SSF81301">
    <property type="entry name" value="Nucleotidyltransferase"/>
    <property type="match status" value="1"/>
</dbReference>
<keyword evidence="3" id="KW-0547">Nucleotide-binding</keyword>
<dbReference type="Pfam" id="PF01743">
    <property type="entry name" value="PolyA_pol"/>
    <property type="match status" value="1"/>
</dbReference>
<dbReference type="AlphaFoldDB" id="A0A1X6NHP8"/>
<keyword evidence="4 5" id="KW-0694">RNA-binding</keyword>
<feature type="domain" description="tRNA nucleotidyltransferase/poly(A) polymerase RNA and SrmB- binding" evidence="8">
    <location>
        <begin position="200"/>
        <end position="259"/>
    </location>
</feature>
<dbReference type="InterPro" id="IPR002646">
    <property type="entry name" value="PolA_pol_head_dom"/>
</dbReference>
<evidence type="ECO:0000256" key="5">
    <source>
        <dbReference type="RuleBase" id="RU003953"/>
    </source>
</evidence>
<name>A0A1X6NHP8_9APHY</name>
<evidence type="ECO:0000256" key="2">
    <source>
        <dbReference type="ARBA" id="ARBA00022679"/>
    </source>
</evidence>
<evidence type="ECO:0000313" key="9">
    <source>
        <dbReference type="EMBL" id="OSX67893.1"/>
    </source>
</evidence>
<feature type="region of interest" description="Disordered" evidence="6">
    <location>
        <begin position="526"/>
        <end position="567"/>
    </location>
</feature>
<evidence type="ECO:0000256" key="6">
    <source>
        <dbReference type="SAM" id="MobiDB-lite"/>
    </source>
</evidence>
<dbReference type="Proteomes" id="UP000194127">
    <property type="component" value="Unassembled WGS sequence"/>
</dbReference>
<dbReference type="PANTHER" id="PTHR13734:SF5">
    <property type="entry name" value="CCA TRNA NUCLEOTIDYLTRANSFERASE, MITOCHONDRIAL"/>
    <property type="match status" value="1"/>
</dbReference>
<dbReference type="SUPFAM" id="SSF81891">
    <property type="entry name" value="Poly A polymerase C-terminal region-like"/>
    <property type="match status" value="1"/>
</dbReference>
<dbReference type="CDD" id="cd05398">
    <property type="entry name" value="NT_ClassII-CCAase"/>
    <property type="match status" value="1"/>
</dbReference>
<proteinExistence type="inferred from homology"/>
<evidence type="ECO:0000256" key="3">
    <source>
        <dbReference type="ARBA" id="ARBA00022741"/>
    </source>
</evidence>
<comment type="similarity">
    <text evidence="1 5">Belongs to the tRNA nucleotidyltransferase/poly(A) polymerase family.</text>
</comment>
<dbReference type="GO" id="GO:0001680">
    <property type="term" value="P:tRNA 3'-terminal CCA addition"/>
    <property type="evidence" value="ECO:0007669"/>
    <property type="project" value="TreeGrafter"/>
</dbReference>
<dbReference type="RefSeq" id="XP_024344687.1">
    <property type="nucleotide sequence ID" value="XM_024483744.1"/>
</dbReference>
<dbReference type="Gene3D" id="1.10.3090.10">
    <property type="entry name" value="cca-adding enzyme, domain 2"/>
    <property type="match status" value="1"/>
</dbReference>
<accession>A0A1X6NHP8</accession>
<organism evidence="9 10">
    <name type="scientific">Postia placenta MAD-698-R-SB12</name>
    <dbReference type="NCBI Taxonomy" id="670580"/>
    <lineage>
        <taxon>Eukaryota</taxon>
        <taxon>Fungi</taxon>
        <taxon>Dikarya</taxon>
        <taxon>Basidiomycota</taxon>
        <taxon>Agaricomycotina</taxon>
        <taxon>Agaricomycetes</taxon>
        <taxon>Polyporales</taxon>
        <taxon>Adustoporiaceae</taxon>
        <taxon>Rhodonia</taxon>
    </lineage>
</organism>
<sequence length="567" mass="63408">MEIHLTEQESQLCTLLDECTQYMKETEGIETTCRIAGGWVRDKLLGHQCHDIDIALSEMMGVDFAQRFVKYCSEIKDVPVKGVTKIESNPEQSKHLETARTTVLGSEIDFVNLRSEKYAEDSRIPTQVTFGTPLQDALRRDITINTLFYNVHSRSVEDHTGKGLDDLRNGIIRTPLPPRETFLDDPLRVVRCVRFASRLGFDIVPELEASVRDPKIKKALVSKISRERIGEEIDKMMKGRDPFRSIKLINDLSLHSCVFYLPPSFASTLSGTPGPAHTSLIAASILDRLLGQWSPTTSSSPLSSVSLPPLHPLLLAEHTNPPQNSPFPRVWLACALTPYRGLKCTDTKKKTQTAAEVVVREGLKLGTQNRYLDGIPLLFDAWDLLRKEIDTYTPDEHGGAEDRVRIGLLLREKAVHQSQMGVQWSTSMLFSLAQDLLACWDATQDKFDEKAATSRIEQYNSFVARIDELRLPAALDARPILDGRDTVRVLGVPPGKWTGVVLARVLEWQLQHPDGTKEQCEEWLRAENAAGRINTSSDARAGSPPSKRAKDPSTGEGDTKRAKRSPR</sequence>
<dbReference type="GO" id="GO:0005739">
    <property type="term" value="C:mitochondrion"/>
    <property type="evidence" value="ECO:0007669"/>
    <property type="project" value="UniProtKB-ARBA"/>
</dbReference>
<evidence type="ECO:0000259" key="7">
    <source>
        <dbReference type="Pfam" id="PF01743"/>
    </source>
</evidence>
<evidence type="ECO:0000256" key="4">
    <source>
        <dbReference type="ARBA" id="ARBA00022884"/>
    </source>
</evidence>
<protein>
    <recommendedName>
        <fullName evidence="11">Poly A polymerase head domain-containing protein</fullName>
    </recommendedName>
</protein>
<dbReference type="OrthoDB" id="445712at2759"/>
<gene>
    <name evidence="9" type="ORF">POSPLADRAFT_1128509</name>
</gene>
<dbReference type="GeneID" id="36328693"/>
<evidence type="ECO:0008006" key="11">
    <source>
        <dbReference type="Google" id="ProtNLM"/>
    </source>
</evidence>
<dbReference type="EMBL" id="KZ110591">
    <property type="protein sequence ID" value="OSX67893.1"/>
    <property type="molecule type" value="Genomic_DNA"/>
</dbReference>
<dbReference type="InterPro" id="IPR032828">
    <property type="entry name" value="PolyA_RNA-bd"/>
</dbReference>
<dbReference type="FunFam" id="3.30.460.10:FF:000019">
    <property type="entry name" value="tRNA nucleotidyltransferase cca2"/>
    <property type="match status" value="1"/>
</dbReference>
<dbReference type="GO" id="GO:0052929">
    <property type="term" value="F:ATP:3'-cytidine-cytidine-tRNA adenylyltransferase activity"/>
    <property type="evidence" value="ECO:0007669"/>
    <property type="project" value="TreeGrafter"/>
</dbReference>
<dbReference type="STRING" id="670580.A0A1X6NHP8"/>
<keyword evidence="2 5" id="KW-0808">Transferase</keyword>
<evidence type="ECO:0000313" key="10">
    <source>
        <dbReference type="Proteomes" id="UP000194127"/>
    </source>
</evidence>
<dbReference type="GO" id="GO:0000166">
    <property type="term" value="F:nucleotide binding"/>
    <property type="evidence" value="ECO:0007669"/>
    <property type="project" value="UniProtKB-KW"/>
</dbReference>
<dbReference type="Gene3D" id="3.30.460.10">
    <property type="entry name" value="Beta Polymerase, domain 2"/>
    <property type="match status" value="1"/>
</dbReference>
<dbReference type="GO" id="GO:0052927">
    <property type="term" value="F:CC tRNA cytidylyltransferase activity"/>
    <property type="evidence" value="ECO:0007669"/>
    <property type="project" value="TreeGrafter"/>
</dbReference>
<dbReference type="Pfam" id="PF12627">
    <property type="entry name" value="PolyA_pol_RNAbd"/>
    <property type="match status" value="1"/>
</dbReference>